<organism evidence="4 5">
    <name type="scientific">Sanguibacter antarcticus</name>
    <dbReference type="NCBI Taxonomy" id="372484"/>
    <lineage>
        <taxon>Bacteria</taxon>
        <taxon>Bacillati</taxon>
        <taxon>Actinomycetota</taxon>
        <taxon>Actinomycetes</taxon>
        <taxon>Micrococcales</taxon>
        <taxon>Sanguibacteraceae</taxon>
        <taxon>Sanguibacter</taxon>
    </lineage>
</organism>
<gene>
    <name evidence="4" type="ORF">ATL42_0599</name>
</gene>
<dbReference type="Gene3D" id="3.40.50.1820">
    <property type="entry name" value="alpha/beta hydrolase"/>
    <property type="match status" value="1"/>
</dbReference>
<dbReference type="Proteomes" id="UP000225548">
    <property type="component" value="Unassembled WGS sequence"/>
</dbReference>
<keyword evidence="5" id="KW-1185">Reference proteome</keyword>
<dbReference type="InterPro" id="IPR050565">
    <property type="entry name" value="LYPA1-2/EST-like"/>
</dbReference>
<dbReference type="InterPro" id="IPR003140">
    <property type="entry name" value="PLipase/COase/thioEstase"/>
</dbReference>
<dbReference type="InterPro" id="IPR029058">
    <property type="entry name" value="AB_hydrolase_fold"/>
</dbReference>
<evidence type="ECO:0000259" key="3">
    <source>
        <dbReference type="Pfam" id="PF02230"/>
    </source>
</evidence>
<feature type="domain" description="Phospholipase/carboxylesterase/thioesterase" evidence="3">
    <location>
        <begin position="10"/>
        <end position="195"/>
    </location>
</feature>
<dbReference type="PANTHER" id="PTHR10655">
    <property type="entry name" value="LYSOPHOSPHOLIPASE-RELATED"/>
    <property type="match status" value="1"/>
</dbReference>
<dbReference type="Pfam" id="PF02230">
    <property type="entry name" value="Abhydrolase_2"/>
    <property type="match status" value="1"/>
</dbReference>
<evidence type="ECO:0000313" key="4">
    <source>
        <dbReference type="EMBL" id="PFG32751.1"/>
    </source>
</evidence>
<dbReference type="EMBL" id="PDJG01000001">
    <property type="protein sequence ID" value="PFG32751.1"/>
    <property type="molecule type" value="Genomic_DNA"/>
</dbReference>
<proteinExistence type="inferred from homology"/>
<evidence type="ECO:0000313" key="5">
    <source>
        <dbReference type="Proteomes" id="UP000225548"/>
    </source>
</evidence>
<protein>
    <submittedName>
        <fullName evidence="4">Phospholipase/carboxylesterase</fullName>
    </submittedName>
</protein>
<comment type="similarity">
    <text evidence="1">Belongs to the AB hydrolase superfamily. AB hydrolase 2 family.</text>
</comment>
<comment type="caution">
    <text evidence="4">The sequence shown here is derived from an EMBL/GenBank/DDBJ whole genome shotgun (WGS) entry which is preliminary data.</text>
</comment>
<accession>A0A2A9E2E0</accession>
<sequence length="199" mass="20857">MWSRDPAPGDPLLVLLHGYGSNEADLMTLAPELPTSMTTVALRAPLPAQAGFAWMPIVDPGFPDPAQAQAAASTILAWLDEHVDASTPVALLGFSQGGLMVTELLRTAPTRFVAGVVLSGFVVDAARPDDAALAHAAPPVFFGRGTLDPVIDTAAFERARTFLAAHTTLTDRAYPGLGHGITMDEIADVSRFLESSLPG</sequence>
<name>A0A2A9E2E0_9MICO</name>
<dbReference type="AlphaFoldDB" id="A0A2A9E2E0"/>
<evidence type="ECO:0000256" key="2">
    <source>
        <dbReference type="ARBA" id="ARBA00022801"/>
    </source>
</evidence>
<keyword evidence="2" id="KW-0378">Hydrolase</keyword>
<evidence type="ECO:0000256" key="1">
    <source>
        <dbReference type="ARBA" id="ARBA00006499"/>
    </source>
</evidence>
<dbReference type="SUPFAM" id="SSF53474">
    <property type="entry name" value="alpha/beta-Hydrolases"/>
    <property type="match status" value="1"/>
</dbReference>
<dbReference type="PANTHER" id="PTHR10655:SF17">
    <property type="entry name" value="LYSOPHOSPHOLIPASE-LIKE PROTEIN 1"/>
    <property type="match status" value="1"/>
</dbReference>
<reference evidence="4 5" key="1">
    <citation type="submission" date="2017-10" db="EMBL/GenBank/DDBJ databases">
        <title>Sequencing the genomes of 1000 actinobacteria strains.</title>
        <authorList>
            <person name="Klenk H.-P."/>
        </authorList>
    </citation>
    <scope>NUCLEOTIDE SEQUENCE [LARGE SCALE GENOMIC DNA]</scope>
    <source>
        <strain evidence="4 5">DSM 18966</strain>
    </source>
</reference>
<dbReference type="GO" id="GO:0016787">
    <property type="term" value="F:hydrolase activity"/>
    <property type="evidence" value="ECO:0007669"/>
    <property type="project" value="UniProtKB-KW"/>
</dbReference>